<gene>
    <name evidence="2" type="ORF">TSUD_228270</name>
</gene>
<sequence>MKFYQSFVPSDIAFQLALSQWVLLGLCVVGFWIIDFGSNLCYSGYCGGVAPFIVSVRPQLFLIPSPFVVWNLSRDWVSSPKPIF</sequence>
<proteinExistence type="predicted"/>
<dbReference type="Proteomes" id="UP000242715">
    <property type="component" value="Unassembled WGS sequence"/>
</dbReference>
<keyword evidence="3" id="KW-1185">Reference proteome</keyword>
<evidence type="ECO:0000256" key="1">
    <source>
        <dbReference type="SAM" id="Phobius"/>
    </source>
</evidence>
<keyword evidence="1" id="KW-0812">Transmembrane</keyword>
<accession>A0A2Z6MKX3</accession>
<protein>
    <submittedName>
        <fullName evidence="2">Uncharacterized protein</fullName>
    </submittedName>
</protein>
<keyword evidence="1" id="KW-1133">Transmembrane helix</keyword>
<evidence type="ECO:0000313" key="3">
    <source>
        <dbReference type="Proteomes" id="UP000242715"/>
    </source>
</evidence>
<keyword evidence="1" id="KW-0472">Membrane</keyword>
<dbReference type="EMBL" id="DF973190">
    <property type="protein sequence ID" value="GAU18837.1"/>
    <property type="molecule type" value="Genomic_DNA"/>
</dbReference>
<evidence type="ECO:0000313" key="2">
    <source>
        <dbReference type="EMBL" id="GAU18837.1"/>
    </source>
</evidence>
<dbReference type="AlphaFoldDB" id="A0A2Z6MKX3"/>
<feature type="transmembrane region" description="Helical" evidence="1">
    <location>
        <begin position="12"/>
        <end position="34"/>
    </location>
</feature>
<name>A0A2Z6MKX3_TRISU</name>
<organism evidence="2 3">
    <name type="scientific">Trifolium subterraneum</name>
    <name type="common">Subterranean clover</name>
    <dbReference type="NCBI Taxonomy" id="3900"/>
    <lineage>
        <taxon>Eukaryota</taxon>
        <taxon>Viridiplantae</taxon>
        <taxon>Streptophyta</taxon>
        <taxon>Embryophyta</taxon>
        <taxon>Tracheophyta</taxon>
        <taxon>Spermatophyta</taxon>
        <taxon>Magnoliopsida</taxon>
        <taxon>eudicotyledons</taxon>
        <taxon>Gunneridae</taxon>
        <taxon>Pentapetalae</taxon>
        <taxon>rosids</taxon>
        <taxon>fabids</taxon>
        <taxon>Fabales</taxon>
        <taxon>Fabaceae</taxon>
        <taxon>Papilionoideae</taxon>
        <taxon>50 kb inversion clade</taxon>
        <taxon>NPAAA clade</taxon>
        <taxon>Hologalegina</taxon>
        <taxon>IRL clade</taxon>
        <taxon>Trifolieae</taxon>
        <taxon>Trifolium</taxon>
    </lineage>
</organism>
<reference evidence="3" key="1">
    <citation type="journal article" date="2017" name="Front. Plant Sci.">
        <title>Climate Clever Clovers: New Paradigm to Reduce the Environmental Footprint of Ruminants by Breeding Low Methanogenic Forages Utilizing Haplotype Variation.</title>
        <authorList>
            <person name="Kaur P."/>
            <person name="Appels R."/>
            <person name="Bayer P.E."/>
            <person name="Keeble-Gagnere G."/>
            <person name="Wang J."/>
            <person name="Hirakawa H."/>
            <person name="Shirasawa K."/>
            <person name="Vercoe P."/>
            <person name="Stefanova K."/>
            <person name="Durmic Z."/>
            <person name="Nichols P."/>
            <person name="Revell C."/>
            <person name="Isobe S.N."/>
            <person name="Edwards D."/>
            <person name="Erskine W."/>
        </authorList>
    </citation>
    <scope>NUCLEOTIDE SEQUENCE [LARGE SCALE GENOMIC DNA]</scope>
    <source>
        <strain evidence="3">cv. Daliak</strain>
    </source>
</reference>